<gene>
    <name evidence="2" type="ORF">RCL2_000034700</name>
    <name evidence="1" type="ORF">RclHR1_06730002</name>
</gene>
<evidence type="ECO:0000313" key="1">
    <source>
        <dbReference type="EMBL" id="GBC06276.1"/>
    </source>
</evidence>
<accession>A0A2Z6RTG1</accession>
<proteinExistence type="predicted"/>
<protein>
    <recommendedName>
        <fullName evidence="4">F-box domain-containing protein</fullName>
    </recommendedName>
</protein>
<keyword evidence="3" id="KW-1185">Reference proteome</keyword>
<dbReference type="STRING" id="94130.A0A2Z6RTG1"/>
<dbReference type="OrthoDB" id="2338937at2759"/>
<dbReference type="EMBL" id="BEXD01004063">
    <property type="protein sequence ID" value="GBC06276.1"/>
    <property type="molecule type" value="Genomic_DNA"/>
</dbReference>
<evidence type="ECO:0000313" key="3">
    <source>
        <dbReference type="Proteomes" id="UP000247702"/>
    </source>
</evidence>
<evidence type="ECO:0000313" key="2">
    <source>
        <dbReference type="EMBL" id="GES72800.1"/>
    </source>
</evidence>
<organism evidence="1 3">
    <name type="scientific">Rhizophagus clarus</name>
    <dbReference type="NCBI Taxonomy" id="94130"/>
    <lineage>
        <taxon>Eukaryota</taxon>
        <taxon>Fungi</taxon>
        <taxon>Fungi incertae sedis</taxon>
        <taxon>Mucoromycota</taxon>
        <taxon>Glomeromycotina</taxon>
        <taxon>Glomeromycetes</taxon>
        <taxon>Glomerales</taxon>
        <taxon>Glomeraceae</taxon>
        <taxon>Rhizophagus</taxon>
    </lineage>
</organism>
<reference evidence="2" key="2">
    <citation type="submission" date="2019-10" db="EMBL/GenBank/DDBJ databases">
        <title>Conservation and host-specific expression of non-tandemly repeated heterogenous ribosome RNA gene in arbuscular mycorrhizal fungi.</title>
        <authorList>
            <person name="Maeda T."/>
            <person name="Kobayashi Y."/>
            <person name="Nakagawa T."/>
            <person name="Ezawa T."/>
            <person name="Yamaguchi K."/>
            <person name="Bino T."/>
            <person name="Nishimoto Y."/>
            <person name="Shigenobu S."/>
            <person name="Kawaguchi M."/>
        </authorList>
    </citation>
    <scope>NUCLEOTIDE SEQUENCE</scope>
    <source>
        <strain evidence="2">HR1</strain>
    </source>
</reference>
<evidence type="ECO:0008006" key="4">
    <source>
        <dbReference type="Google" id="ProtNLM"/>
    </source>
</evidence>
<dbReference type="Proteomes" id="UP000247702">
    <property type="component" value="Unassembled WGS sequence"/>
</dbReference>
<dbReference type="EMBL" id="BLAL01000004">
    <property type="protein sequence ID" value="GES72800.1"/>
    <property type="molecule type" value="Genomic_DNA"/>
</dbReference>
<dbReference type="Proteomes" id="UP000615446">
    <property type="component" value="Unassembled WGS sequence"/>
</dbReference>
<comment type="caution">
    <text evidence="1">The sequence shown here is derived from an EMBL/GenBank/DDBJ whole genome shotgun (WGS) entry which is preliminary data.</text>
</comment>
<sequence>MSSSKIFSGELPELMYEIIKYFRNDFTTLYSCILVNRLWCRLSIPLLWENPFSIPTKNYNFIEIYLCNLNDDLKSKLNEYVSINNLFSSNILFNYPSFLKHLSTQLIDSSVMEWSMNFYSENGYFIDLNSIVNFDRLVHSSLIKIFIENEVNLYTLDIDLFFYHGEIYYDNFELILQHPNFIHNIRNLNLYITCNSFARFSYNNNDDNNDMIIKNFTSISQIINLHQNLKKILLSYDNFPLYQRLLLSKDYNCLNTLNTIILFRIDFKGLNNLDKVFEQLNVLESIHIIYCYPLNIGFTQQIINLTKPFKLKTLILDDGAQIDESLILLLQKYGDYLENFWYEFKFDRSISRQQFFESITKYCKNIKFFQISEVESQNIYSILNLIGNITQNLNYLSINKSIFLLTQSNDNCCSIILQNLGQILPIKLEHLYLSFSIEIDDFETFLKNSQKTFIKKLLINTTNSRNILPFIKEYIMKRKRVKYLAIADYSRNYKGSYDNELFSMKDEVKEFELYNIKIKKCDDLYIGNELDFIKELD</sequence>
<dbReference type="AlphaFoldDB" id="A0A2Z6RTG1"/>
<reference evidence="1 3" key="1">
    <citation type="submission" date="2017-11" db="EMBL/GenBank/DDBJ databases">
        <title>The genome of Rhizophagus clarus HR1 reveals common genetic basis of auxotrophy among arbuscular mycorrhizal fungi.</title>
        <authorList>
            <person name="Kobayashi Y."/>
        </authorList>
    </citation>
    <scope>NUCLEOTIDE SEQUENCE [LARGE SCALE GENOMIC DNA]</scope>
    <source>
        <strain evidence="1 3">HR1</strain>
    </source>
</reference>
<name>A0A2Z6RTG1_9GLOM</name>